<dbReference type="AlphaFoldDB" id="A0A1B1UFX8"/>
<dbReference type="EMBL" id="CP016428">
    <property type="protein sequence ID" value="ANW01662.1"/>
    <property type="molecule type" value="Genomic_DNA"/>
</dbReference>
<proteinExistence type="predicted"/>
<name>A0A1B1UFX8_9BRAD</name>
<gene>
    <name evidence="2" type="ORF">LMTR13_17260</name>
</gene>
<dbReference type="Proteomes" id="UP000092839">
    <property type="component" value="Chromosome"/>
</dbReference>
<evidence type="ECO:0000313" key="3">
    <source>
        <dbReference type="Proteomes" id="UP000092839"/>
    </source>
</evidence>
<keyword evidence="3" id="KW-1185">Reference proteome</keyword>
<feature type="region of interest" description="Disordered" evidence="1">
    <location>
        <begin position="1"/>
        <end position="32"/>
    </location>
</feature>
<sequence>MAQAQGIGRRDRDRSGRLAASGQDEMTSAEWTPSFSAVAQAVSTAGRPSLSTGQDIDHLHHPALRELPTHLVQCGRKDPTLEGCAEYRRAFDFLRFGGQAN</sequence>
<protein>
    <submittedName>
        <fullName evidence="2">Uncharacterized protein</fullName>
    </submittedName>
</protein>
<organism evidence="2 3">
    <name type="scientific">Bradyrhizobium icense</name>
    <dbReference type="NCBI Taxonomy" id="1274631"/>
    <lineage>
        <taxon>Bacteria</taxon>
        <taxon>Pseudomonadati</taxon>
        <taxon>Pseudomonadota</taxon>
        <taxon>Alphaproteobacteria</taxon>
        <taxon>Hyphomicrobiales</taxon>
        <taxon>Nitrobacteraceae</taxon>
        <taxon>Bradyrhizobium</taxon>
    </lineage>
</organism>
<evidence type="ECO:0000313" key="2">
    <source>
        <dbReference type="EMBL" id="ANW01662.1"/>
    </source>
</evidence>
<accession>A0A1B1UFX8</accession>
<reference evidence="2 3" key="1">
    <citation type="submission" date="2016-07" db="EMBL/GenBank/DDBJ databases">
        <title>Complete genome sequence of Bradyrhizobium icense LMTR 13T, a potential inoculant strain isolated from lima bean (Phaseolus lunatus) in Peru.</title>
        <authorList>
            <person name="Ormeno-Orrillo E."/>
            <person name="Duran D."/>
            <person name="Rogel M.A."/>
            <person name="Rey L."/>
            <person name="Imperial J."/>
            <person name="Ruiz-Argueso T."/>
            <person name="Martinez-Romero E."/>
        </authorList>
    </citation>
    <scope>NUCLEOTIDE SEQUENCE [LARGE SCALE GENOMIC DNA]</scope>
    <source>
        <strain evidence="2 3">LMTR 13</strain>
    </source>
</reference>
<evidence type="ECO:0000256" key="1">
    <source>
        <dbReference type="SAM" id="MobiDB-lite"/>
    </source>
</evidence>
<dbReference type="KEGG" id="bic:LMTR13_17260"/>